<dbReference type="GO" id="GO:0005829">
    <property type="term" value="C:cytosol"/>
    <property type="evidence" value="ECO:0007669"/>
    <property type="project" value="TreeGrafter"/>
</dbReference>
<dbReference type="InterPro" id="IPR036873">
    <property type="entry name" value="Rhodanese-like_dom_sf"/>
</dbReference>
<reference evidence="3" key="1">
    <citation type="submission" date="2022-10" db="EMBL/GenBank/DDBJ databases">
        <title>Gaoshiqiia sediminis gen. nov., sp. nov., isolated from coastal sediment.</title>
        <authorList>
            <person name="Yu W.X."/>
            <person name="Mu D.S."/>
            <person name="Du J.Z."/>
            <person name="Liang Y.Q."/>
        </authorList>
    </citation>
    <scope>NUCLEOTIDE SEQUENCE</scope>
    <source>
        <strain evidence="3">A06</strain>
    </source>
</reference>
<proteinExistence type="inferred from homology"/>
<evidence type="ECO:0000259" key="2">
    <source>
        <dbReference type="PROSITE" id="PS50206"/>
    </source>
</evidence>
<comment type="similarity">
    <text evidence="1">Belongs to the HesA/MoeB/ThiF family.</text>
</comment>
<dbReference type="InterPro" id="IPR000594">
    <property type="entry name" value="ThiF_NAD_FAD-bd"/>
</dbReference>
<dbReference type="AlphaFoldDB" id="A0AA42C846"/>
<sequence>MERFERQIILPELGREGQQKLKMAKVLVAGAGGLGCPAILYLAAAGVGTIGIADGDQVEASNLNRQVLFGFNNIGSSKAAAAAKFISERYPDTQVNVYDRFLTVENIPKILPFYDIVIDGTDSFATRYMLNDASVLFGKPLVYGAIYRYEGQIALFNTGKGSANYRDLFPKIPDSGEIANCSEAGVLGVLPGIFGTLQATEAIKWITGIGELLINKVLFCNLKNHSFYEIDLVPSNEAQKNRPATLEVFLKTDYSVNCQTVSDIGWNEALESSNPKSSVFIDIREPDEIPRWSNSQCLEIPYGELEEKAELFSEETSIFLFCQHGIRSRPAAVELRKTLKRNNIYSVTGGVEHPDSPVKQLI</sequence>
<dbReference type="SUPFAM" id="SSF69572">
    <property type="entry name" value="Activating enzymes of the ubiquitin-like proteins"/>
    <property type="match status" value="1"/>
</dbReference>
<evidence type="ECO:0000256" key="1">
    <source>
        <dbReference type="ARBA" id="ARBA00009919"/>
    </source>
</evidence>
<keyword evidence="4" id="KW-1185">Reference proteome</keyword>
<dbReference type="Proteomes" id="UP001163821">
    <property type="component" value="Unassembled WGS sequence"/>
</dbReference>
<dbReference type="PROSITE" id="PS50206">
    <property type="entry name" value="RHODANESE_3"/>
    <property type="match status" value="1"/>
</dbReference>
<dbReference type="PANTHER" id="PTHR10953">
    <property type="entry name" value="UBIQUITIN-ACTIVATING ENZYME E1"/>
    <property type="match status" value="1"/>
</dbReference>
<dbReference type="GO" id="GO:0008146">
    <property type="term" value="F:sulfotransferase activity"/>
    <property type="evidence" value="ECO:0007669"/>
    <property type="project" value="TreeGrafter"/>
</dbReference>
<feature type="domain" description="Rhodanese" evidence="2">
    <location>
        <begin position="274"/>
        <end position="359"/>
    </location>
</feature>
<name>A0AA42C846_9BACT</name>
<dbReference type="FunFam" id="3.40.50.720:FF:000080">
    <property type="entry name" value="Thiazole biosynthesis adenylyltransferase ThiF"/>
    <property type="match status" value="1"/>
</dbReference>
<evidence type="ECO:0000313" key="4">
    <source>
        <dbReference type="Proteomes" id="UP001163821"/>
    </source>
</evidence>
<dbReference type="Gene3D" id="3.40.50.720">
    <property type="entry name" value="NAD(P)-binding Rossmann-like Domain"/>
    <property type="match status" value="1"/>
</dbReference>
<comment type="caution">
    <text evidence="3">The sequence shown here is derived from an EMBL/GenBank/DDBJ whole genome shotgun (WGS) entry which is preliminary data.</text>
</comment>
<dbReference type="InterPro" id="IPR035985">
    <property type="entry name" value="Ubiquitin-activating_enz"/>
</dbReference>
<dbReference type="EMBL" id="JAPAAF010000006">
    <property type="protein sequence ID" value="MCW0482311.1"/>
    <property type="molecule type" value="Genomic_DNA"/>
</dbReference>
<dbReference type="CDD" id="cd00158">
    <property type="entry name" value="RHOD"/>
    <property type="match status" value="1"/>
</dbReference>
<organism evidence="3 4">
    <name type="scientific">Gaoshiqia sediminis</name>
    <dbReference type="NCBI Taxonomy" id="2986998"/>
    <lineage>
        <taxon>Bacteria</taxon>
        <taxon>Pseudomonadati</taxon>
        <taxon>Bacteroidota</taxon>
        <taxon>Bacteroidia</taxon>
        <taxon>Marinilabiliales</taxon>
        <taxon>Prolixibacteraceae</taxon>
        <taxon>Gaoshiqia</taxon>
    </lineage>
</organism>
<dbReference type="CDD" id="cd00757">
    <property type="entry name" value="ThiF_MoeB_HesA_family"/>
    <property type="match status" value="1"/>
</dbReference>
<protein>
    <submittedName>
        <fullName evidence="3">HesA/MoeB/ThiF family protein</fullName>
    </submittedName>
</protein>
<dbReference type="InterPro" id="IPR045886">
    <property type="entry name" value="ThiF/MoeB/HesA"/>
</dbReference>
<dbReference type="InterPro" id="IPR001763">
    <property type="entry name" value="Rhodanese-like_dom"/>
</dbReference>
<accession>A0AA42C846</accession>
<evidence type="ECO:0000313" key="3">
    <source>
        <dbReference type="EMBL" id="MCW0482311.1"/>
    </source>
</evidence>
<dbReference type="Gene3D" id="3.40.250.10">
    <property type="entry name" value="Rhodanese-like domain"/>
    <property type="match status" value="1"/>
</dbReference>
<dbReference type="Pfam" id="PF00581">
    <property type="entry name" value="Rhodanese"/>
    <property type="match status" value="1"/>
</dbReference>
<dbReference type="GO" id="GO:0004792">
    <property type="term" value="F:thiosulfate-cyanide sulfurtransferase activity"/>
    <property type="evidence" value="ECO:0007669"/>
    <property type="project" value="TreeGrafter"/>
</dbReference>
<gene>
    <name evidence="3" type="ORF">N2K84_06180</name>
</gene>
<dbReference type="Pfam" id="PF00899">
    <property type="entry name" value="ThiF"/>
    <property type="match status" value="1"/>
</dbReference>
<dbReference type="PANTHER" id="PTHR10953:SF102">
    <property type="entry name" value="ADENYLYLTRANSFERASE AND SULFURTRANSFERASE MOCS3"/>
    <property type="match status" value="1"/>
</dbReference>
<dbReference type="RefSeq" id="WP_282590917.1">
    <property type="nucleotide sequence ID" value="NZ_JAPAAF010000006.1"/>
</dbReference>
<dbReference type="GO" id="GO:0008641">
    <property type="term" value="F:ubiquitin-like modifier activating enzyme activity"/>
    <property type="evidence" value="ECO:0007669"/>
    <property type="project" value="InterPro"/>
</dbReference>
<dbReference type="GO" id="GO:0016779">
    <property type="term" value="F:nucleotidyltransferase activity"/>
    <property type="evidence" value="ECO:0007669"/>
    <property type="project" value="TreeGrafter"/>
</dbReference>